<accession>A0A699YG13</accession>
<protein>
    <submittedName>
        <fullName evidence="1">TIR domain-containing protein</fullName>
    </submittedName>
</protein>
<proteinExistence type="predicted"/>
<organism evidence="1 2">
    <name type="scientific">Haematococcus lacustris</name>
    <name type="common">Green alga</name>
    <name type="synonym">Haematococcus pluvialis</name>
    <dbReference type="NCBI Taxonomy" id="44745"/>
    <lineage>
        <taxon>Eukaryota</taxon>
        <taxon>Viridiplantae</taxon>
        <taxon>Chlorophyta</taxon>
        <taxon>core chlorophytes</taxon>
        <taxon>Chlorophyceae</taxon>
        <taxon>CS clade</taxon>
        <taxon>Chlamydomonadales</taxon>
        <taxon>Haematococcaceae</taxon>
        <taxon>Haematococcus</taxon>
    </lineage>
</organism>
<feature type="non-terminal residue" evidence="1">
    <location>
        <position position="55"/>
    </location>
</feature>
<evidence type="ECO:0000313" key="2">
    <source>
        <dbReference type="Proteomes" id="UP000485058"/>
    </source>
</evidence>
<sequence>MEAAVRCDVNTVTVVKEGARWGDASGNMVGFPPQPTLRLLQPEVQKVFALKPLHH</sequence>
<keyword evidence="2" id="KW-1185">Reference proteome</keyword>
<dbReference type="EMBL" id="BLLF01000204">
    <property type="protein sequence ID" value="GFH09047.1"/>
    <property type="molecule type" value="Genomic_DNA"/>
</dbReference>
<comment type="caution">
    <text evidence="1">The sequence shown here is derived from an EMBL/GenBank/DDBJ whole genome shotgun (WGS) entry which is preliminary data.</text>
</comment>
<gene>
    <name evidence="1" type="ORF">HaLaN_04116</name>
</gene>
<dbReference type="AlphaFoldDB" id="A0A699YG13"/>
<name>A0A699YG13_HAELA</name>
<feature type="non-terminal residue" evidence="1">
    <location>
        <position position="1"/>
    </location>
</feature>
<dbReference type="Proteomes" id="UP000485058">
    <property type="component" value="Unassembled WGS sequence"/>
</dbReference>
<reference evidence="1 2" key="1">
    <citation type="submission" date="2020-02" db="EMBL/GenBank/DDBJ databases">
        <title>Draft genome sequence of Haematococcus lacustris strain NIES-144.</title>
        <authorList>
            <person name="Morimoto D."/>
            <person name="Nakagawa S."/>
            <person name="Yoshida T."/>
            <person name="Sawayama S."/>
        </authorList>
    </citation>
    <scope>NUCLEOTIDE SEQUENCE [LARGE SCALE GENOMIC DNA]</scope>
    <source>
        <strain evidence="1 2">NIES-144</strain>
    </source>
</reference>
<evidence type="ECO:0000313" key="1">
    <source>
        <dbReference type="EMBL" id="GFH09047.1"/>
    </source>
</evidence>